<reference evidence="2 3" key="1">
    <citation type="journal article" date="2012" name="J. Bacteriol.">
        <title>Complete Genome Sequence of the Thermophilic, Piezophilic, Heterotrophic Bacterium Marinitoga piezophila KA3.</title>
        <authorList>
            <person name="Lucas S."/>
            <person name="Han J."/>
            <person name="Lapidus A."/>
            <person name="Cheng J.F."/>
            <person name="Goodwin L.A."/>
            <person name="Pitluck S."/>
            <person name="Peters L."/>
            <person name="Mikhailova N."/>
            <person name="Teshima H."/>
            <person name="Detter J.C."/>
            <person name="Han C."/>
            <person name="Tapia R."/>
            <person name="Land M."/>
            <person name="Hauser L."/>
            <person name="Kyrpides N.C."/>
            <person name="Ivanova N."/>
            <person name="Pagani I."/>
            <person name="Vannier P."/>
            <person name="Oger P."/>
            <person name="Bartlett D.H."/>
            <person name="Noll K.M."/>
            <person name="Woyke T."/>
            <person name="Jebbar M."/>
        </authorList>
    </citation>
    <scope>NUCLEOTIDE SEQUENCE [LARGE SCALE GENOMIC DNA]</scope>
    <source>
        <strain evidence="3">DSM 14283 / JCM 11233 / KA3</strain>
    </source>
</reference>
<accession>H2J3W2</accession>
<dbReference type="EMBL" id="CP003257">
    <property type="protein sequence ID" value="AEX85854.1"/>
    <property type="molecule type" value="Genomic_DNA"/>
</dbReference>
<name>H2J3W2_MARPK</name>
<protein>
    <submittedName>
        <fullName evidence="2">Uncharacterized protein</fullName>
    </submittedName>
</protein>
<sequence length="248" mass="28714">MKKTLILFTVLIISAIGLSFNLDKDVANYYYKISQTIKSDIKDYVENDAYIKINTFVDNRSYDNFKNNTSGYNVLQVNQFTLPIAKYSAPAFTAALYTFFNLMKSNNDVLFYSFFIPIGVDFYLLFNPSSSSLKNTNIDNILFKNILSESFNGNTPESKKKKFYSLDIYVHNITINYNFYDYSLFNYTVVKGHYIVSAILRDNENNILFQKTYNNSDELDKLKNSSFLSFIMDVFMALAGTIFIFESN</sequence>
<feature type="transmembrane region" description="Helical" evidence="1">
    <location>
        <begin position="227"/>
        <end position="245"/>
    </location>
</feature>
<dbReference type="Proteomes" id="UP000007161">
    <property type="component" value="Chromosome"/>
</dbReference>
<keyword evidence="1" id="KW-0472">Membrane</keyword>
<evidence type="ECO:0000313" key="3">
    <source>
        <dbReference type="Proteomes" id="UP000007161"/>
    </source>
</evidence>
<evidence type="ECO:0000256" key="1">
    <source>
        <dbReference type="SAM" id="Phobius"/>
    </source>
</evidence>
<keyword evidence="3" id="KW-1185">Reference proteome</keyword>
<gene>
    <name evidence="2" type="ordered locus">Marpi_1459</name>
</gene>
<keyword evidence="1" id="KW-1133">Transmembrane helix</keyword>
<dbReference type="AlphaFoldDB" id="H2J3W2"/>
<keyword evidence="1" id="KW-0812">Transmembrane</keyword>
<dbReference type="STRING" id="443254.Marpi_1459"/>
<reference evidence="3" key="2">
    <citation type="submission" date="2012-01" db="EMBL/GenBank/DDBJ databases">
        <title>Complete sequence of chromosome of Marinitoga piezophila KA3.</title>
        <authorList>
            <person name="Lucas S."/>
            <person name="Han J."/>
            <person name="Lapidus A."/>
            <person name="Cheng J.-F."/>
            <person name="Goodwin L."/>
            <person name="Pitluck S."/>
            <person name="Peters L."/>
            <person name="Mikhailova N."/>
            <person name="Teshima H."/>
            <person name="Detter J.C."/>
            <person name="Han C."/>
            <person name="Tapia R."/>
            <person name="Land M."/>
            <person name="Hauser L."/>
            <person name="Kyrpides N."/>
            <person name="Ivanova N."/>
            <person name="Pagani I."/>
            <person name="Jebbar M."/>
            <person name="Vannier P."/>
            <person name="Oger P."/>
            <person name="Cario A."/>
            <person name="Bartlett D."/>
            <person name="Noll K.M."/>
            <person name="Woyke T."/>
        </authorList>
    </citation>
    <scope>NUCLEOTIDE SEQUENCE [LARGE SCALE GENOMIC DNA]</scope>
    <source>
        <strain evidence="3">DSM 14283 / JCM 11233 / KA3</strain>
    </source>
</reference>
<feature type="transmembrane region" description="Helical" evidence="1">
    <location>
        <begin position="109"/>
        <end position="126"/>
    </location>
</feature>
<dbReference type="HOGENOM" id="CLU_1119126_0_0_0"/>
<evidence type="ECO:0000313" key="2">
    <source>
        <dbReference type="EMBL" id="AEX85854.1"/>
    </source>
</evidence>
<organism evidence="2 3">
    <name type="scientific">Marinitoga piezophila (strain DSM 14283 / JCM 11233 / KA3)</name>
    <dbReference type="NCBI Taxonomy" id="443254"/>
    <lineage>
        <taxon>Bacteria</taxon>
        <taxon>Thermotogati</taxon>
        <taxon>Thermotogota</taxon>
        <taxon>Thermotogae</taxon>
        <taxon>Petrotogales</taxon>
        <taxon>Petrotogaceae</taxon>
        <taxon>Marinitoga</taxon>
    </lineage>
</organism>
<dbReference type="RefSeq" id="WP_014296925.1">
    <property type="nucleotide sequence ID" value="NC_016751.1"/>
</dbReference>
<proteinExistence type="predicted"/>
<dbReference type="KEGG" id="mpz:Marpi_1459"/>